<dbReference type="SMART" id="SM00880">
    <property type="entry name" value="CHAD"/>
    <property type="match status" value="1"/>
</dbReference>
<dbReference type="EMBL" id="JAZHGA010000011">
    <property type="protein sequence ID" value="MEM5341406.1"/>
    <property type="molecule type" value="Genomic_DNA"/>
</dbReference>
<dbReference type="PROSITE" id="PS51708">
    <property type="entry name" value="CHAD"/>
    <property type="match status" value="1"/>
</dbReference>
<dbReference type="RefSeq" id="WP_342958975.1">
    <property type="nucleotide sequence ID" value="NZ_JAZHFZ010000010.1"/>
</dbReference>
<reference evidence="2 3" key="1">
    <citation type="submission" date="2024-01" db="EMBL/GenBank/DDBJ databases">
        <title>The diversity of rhizobia nodulating Mimosa spp. in eleven states of Brazil covering several biomes is determined by host plant, location, and edaphic factors.</title>
        <authorList>
            <person name="Rouws L."/>
            <person name="Barauna A."/>
            <person name="Beukes C."/>
            <person name="De Faria S.M."/>
            <person name="Gross E."/>
            <person name="Dos Reis Junior F.B."/>
            <person name="Simon M."/>
            <person name="Maluk M."/>
            <person name="Odee D.W."/>
            <person name="Kenicer G."/>
            <person name="Young J.P.W."/>
            <person name="Reis V.M."/>
            <person name="Zilli J."/>
            <person name="James E.K."/>
        </authorList>
    </citation>
    <scope>NUCLEOTIDE SEQUENCE [LARGE SCALE GENOMIC DNA]</scope>
    <source>
        <strain evidence="2 3">JPY530</strain>
    </source>
</reference>
<dbReference type="Pfam" id="PF05235">
    <property type="entry name" value="CHAD"/>
    <property type="match status" value="1"/>
</dbReference>
<keyword evidence="3" id="KW-1185">Reference proteome</keyword>
<dbReference type="PANTHER" id="PTHR39339:SF1">
    <property type="entry name" value="CHAD DOMAIN-CONTAINING PROTEIN"/>
    <property type="match status" value="1"/>
</dbReference>
<evidence type="ECO:0000259" key="1">
    <source>
        <dbReference type="PROSITE" id="PS51708"/>
    </source>
</evidence>
<dbReference type="Gene3D" id="1.40.20.10">
    <property type="entry name" value="CHAD domain"/>
    <property type="match status" value="1"/>
</dbReference>
<comment type="caution">
    <text evidence="2">The sequence shown here is derived from an EMBL/GenBank/DDBJ whole genome shotgun (WGS) entry which is preliminary data.</text>
</comment>
<dbReference type="PANTHER" id="PTHR39339">
    <property type="entry name" value="SLR1444 PROTEIN"/>
    <property type="match status" value="1"/>
</dbReference>
<dbReference type="InterPro" id="IPR038186">
    <property type="entry name" value="CHAD_dom_sf"/>
</dbReference>
<evidence type="ECO:0000313" key="2">
    <source>
        <dbReference type="EMBL" id="MEM5341406.1"/>
    </source>
</evidence>
<accession>A0ABU9R2Z2</accession>
<proteinExistence type="predicted"/>
<evidence type="ECO:0000313" key="3">
    <source>
        <dbReference type="Proteomes" id="UP001481677"/>
    </source>
</evidence>
<protein>
    <submittedName>
        <fullName evidence="2">CHAD domain-containing protein</fullName>
    </submittedName>
</protein>
<feature type="domain" description="CHAD" evidence="1">
    <location>
        <begin position="12"/>
        <end position="255"/>
    </location>
</feature>
<sequence>MSSIEFCEYSLPVERFDVAFAALAKPLVQKALTHAGQIAGDPENLHQLRVTLRTKRSLWWAYRPLLDKEENTRQRTLFKALADAAGKTRDYDILIELLGWRSQLDGQLSEQLASARQRALEASNEALGRANLEMVLQDALTRTSRECATTAIRQSLLAFAEGRVLAPEGILEKRIRRATEVGGSRCGALHDVRKACKRARYLLDLFAPILGRPPRKRVERLKEAQTCVGNLNDLVSSEALLREDIEFLSAMHRPE</sequence>
<dbReference type="Proteomes" id="UP001481677">
    <property type="component" value="Unassembled WGS sequence"/>
</dbReference>
<gene>
    <name evidence="2" type="ORF">V4C56_17490</name>
</gene>
<dbReference type="InterPro" id="IPR007899">
    <property type="entry name" value="CHAD_dom"/>
</dbReference>
<organism evidence="2 3">
    <name type="scientific">Paraburkholderia azotifigens</name>
    <dbReference type="NCBI Taxonomy" id="2057004"/>
    <lineage>
        <taxon>Bacteria</taxon>
        <taxon>Pseudomonadati</taxon>
        <taxon>Pseudomonadota</taxon>
        <taxon>Betaproteobacteria</taxon>
        <taxon>Burkholderiales</taxon>
        <taxon>Burkholderiaceae</taxon>
        <taxon>Paraburkholderia</taxon>
    </lineage>
</organism>
<name>A0ABU9R2Z2_9BURK</name>